<reference evidence="3" key="2">
    <citation type="submission" date="2025-08" db="UniProtKB">
        <authorList>
            <consortium name="Ensembl"/>
        </authorList>
    </citation>
    <scope>IDENTIFICATION</scope>
    <source>
        <strain evidence="3">Isolate ISIS603380</strain>
    </source>
</reference>
<feature type="domain" description="SIPAR" evidence="2">
    <location>
        <begin position="2"/>
        <end position="243"/>
    </location>
</feature>
<evidence type="ECO:0000259" key="2">
    <source>
        <dbReference type="Pfam" id="PF15487"/>
    </source>
</evidence>
<keyword evidence="4" id="KW-1185">Reference proteome</keyword>
<sequence length="243" mass="26566">MRDGRGTLGKCLAKAEEEGEAGSDKSLYGLDKRTQESSDPSDVLSWVDQPAFNVNGNSPNELSVEMKNDLSEAPDSQESLRRNSALAAALSKTMALSFARTEGRGVKVLPDVGEALVRDWLRRGPRATDRRRNWCRKGEPGPLELPRYHELNLLQLGTGILEDESPSAFLGISSELEPPSLYSILSATLYACPDVPLNNETKDASLDCLKPVFSEQTIEYKEMLSSVQSIPSDLQVTLGLLAL</sequence>
<dbReference type="eggNOG" id="ENOG502S2EY">
    <property type="taxonomic scope" value="Eukaryota"/>
</dbReference>
<dbReference type="Ensembl" id="ENSLAFT00000003150.3">
    <property type="protein sequence ID" value="ENSLAFP00000029300.1"/>
    <property type="gene ID" value="ENSLAFG00000003150.3"/>
</dbReference>
<dbReference type="HOGENOM" id="CLU_089176_0_0_1"/>
<dbReference type="InParanoid" id="G3UN91"/>
<reference evidence="3 4" key="1">
    <citation type="submission" date="2009-06" db="EMBL/GenBank/DDBJ databases">
        <title>The Genome Sequence of Loxodonta africana (African elephant).</title>
        <authorList>
            <person name="Di Palma F."/>
            <person name="Heiman D."/>
            <person name="Young S."/>
            <person name="Johnson J."/>
            <person name="Lander E.S."/>
            <person name="Lindblad-Toh K."/>
        </authorList>
    </citation>
    <scope>NUCLEOTIDE SEQUENCE [LARGE SCALE GENOMIC DNA]</scope>
    <source>
        <strain evidence="3 4">Isolate ISIS603380</strain>
    </source>
</reference>
<dbReference type="OMA" id="CHKGEPW"/>
<dbReference type="GO" id="GO:0000122">
    <property type="term" value="P:negative regulation of transcription by RNA polymerase II"/>
    <property type="evidence" value="ECO:0007669"/>
    <property type="project" value="TreeGrafter"/>
</dbReference>
<evidence type="ECO:0000256" key="1">
    <source>
        <dbReference type="SAM" id="MobiDB-lite"/>
    </source>
</evidence>
<proteinExistence type="predicted"/>
<dbReference type="GO" id="GO:0097677">
    <property type="term" value="F:STAT family protein binding"/>
    <property type="evidence" value="ECO:0007669"/>
    <property type="project" value="TreeGrafter"/>
</dbReference>
<dbReference type="FunCoup" id="G3UN91">
    <property type="interactions" value="87"/>
</dbReference>
<feature type="region of interest" description="Disordered" evidence="1">
    <location>
        <begin position="14"/>
        <end position="44"/>
    </location>
</feature>
<dbReference type="InterPro" id="IPR040355">
    <property type="entry name" value="FAM220A"/>
</dbReference>
<dbReference type="InterPro" id="IPR029155">
    <property type="entry name" value="SIPAR"/>
</dbReference>
<dbReference type="STRING" id="9785.ENSLAFP00000029300"/>
<dbReference type="PANTHER" id="PTHR31980:SF1">
    <property type="entry name" value="PROTEIN FAM220A"/>
    <property type="match status" value="1"/>
</dbReference>
<organism evidence="3 4">
    <name type="scientific">Loxodonta africana</name>
    <name type="common">African elephant</name>
    <dbReference type="NCBI Taxonomy" id="9785"/>
    <lineage>
        <taxon>Eukaryota</taxon>
        <taxon>Metazoa</taxon>
        <taxon>Chordata</taxon>
        <taxon>Craniata</taxon>
        <taxon>Vertebrata</taxon>
        <taxon>Euteleostomi</taxon>
        <taxon>Mammalia</taxon>
        <taxon>Eutheria</taxon>
        <taxon>Afrotheria</taxon>
        <taxon>Proboscidea</taxon>
        <taxon>Elephantidae</taxon>
        <taxon>Loxodonta</taxon>
    </lineage>
</organism>
<reference evidence="3" key="3">
    <citation type="submission" date="2025-09" db="UniProtKB">
        <authorList>
            <consortium name="Ensembl"/>
        </authorList>
    </citation>
    <scope>IDENTIFICATION</scope>
    <source>
        <strain evidence="3">Isolate ISIS603380</strain>
    </source>
</reference>
<dbReference type="AlphaFoldDB" id="G3UN91"/>
<dbReference type="GeneTree" id="ENSGT00390000014156"/>
<dbReference type="Pfam" id="PF15487">
    <property type="entry name" value="FAM220"/>
    <property type="match status" value="1"/>
</dbReference>
<evidence type="ECO:0000313" key="4">
    <source>
        <dbReference type="Proteomes" id="UP000007646"/>
    </source>
</evidence>
<dbReference type="GO" id="GO:0005634">
    <property type="term" value="C:nucleus"/>
    <property type="evidence" value="ECO:0007669"/>
    <property type="project" value="TreeGrafter"/>
</dbReference>
<dbReference type="Proteomes" id="UP000007646">
    <property type="component" value="Unassembled WGS sequence"/>
</dbReference>
<evidence type="ECO:0000313" key="3">
    <source>
        <dbReference type="Ensembl" id="ENSLAFP00000029300.1"/>
    </source>
</evidence>
<dbReference type="PANTHER" id="PTHR31980">
    <property type="entry name" value="PROTEIN FAM220A"/>
    <property type="match status" value="1"/>
</dbReference>
<protein>
    <recommendedName>
        <fullName evidence="2">SIPAR domain-containing protein</fullName>
    </recommendedName>
</protein>
<accession>G3UN91</accession>
<name>G3UN91_LOXAF</name>